<keyword evidence="5 8" id="KW-0812">Transmembrane</keyword>
<dbReference type="PANTHER" id="PTHR34979">
    <property type="entry name" value="INNER MEMBRANE PROTEIN YGAZ"/>
    <property type="match status" value="1"/>
</dbReference>
<feature type="transmembrane region" description="Helical" evidence="8">
    <location>
        <begin position="180"/>
        <end position="197"/>
    </location>
</feature>
<evidence type="ECO:0000256" key="4">
    <source>
        <dbReference type="ARBA" id="ARBA00022475"/>
    </source>
</evidence>
<name>A0ABY4DXY0_9NEIS</name>
<feature type="transmembrane region" description="Helical" evidence="8">
    <location>
        <begin position="21"/>
        <end position="41"/>
    </location>
</feature>
<dbReference type="Proteomes" id="UP000832011">
    <property type="component" value="Chromosome"/>
</dbReference>
<organism evidence="9 10">
    <name type="scientific">Vitreoscilla massiliensis</name>
    <dbReference type="NCBI Taxonomy" id="1689272"/>
    <lineage>
        <taxon>Bacteria</taxon>
        <taxon>Pseudomonadati</taxon>
        <taxon>Pseudomonadota</taxon>
        <taxon>Betaproteobacteria</taxon>
        <taxon>Neisseriales</taxon>
        <taxon>Neisseriaceae</taxon>
        <taxon>Vitreoscilla</taxon>
    </lineage>
</organism>
<evidence type="ECO:0000256" key="7">
    <source>
        <dbReference type="ARBA" id="ARBA00023136"/>
    </source>
</evidence>
<feature type="transmembrane region" description="Helical" evidence="8">
    <location>
        <begin position="130"/>
        <end position="149"/>
    </location>
</feature>
<comment type="similarity">
    <text evidence="2">Belongs to the AzlC family.</text>
</comment>
<keyword evidence="10" id="KW-1185">Reference proteome</keyword>
<feature type="transmembrane region" description="Helical" evidence="8">
    <location>
        <begin position="155"/>
        <end position="173"/>
    </location>
</feature>
<keyword evidence="4" id="KW-1003">Cell membrane</keyword>
<comment type="subcellular location">
    <subcellularLocation>
        <location evidence="1">Cell membrane</location>
        <topology evidence="1">Multi-pass membrane protein</topology>
    </subcellularLocation>
</comment>
<keyword evidence="7 8" id="KW-0472">Membrane</keyword>
<feature type="transmembrane region" description="Helical" evidence="8">
    <location>
        <begin position="203"/>
        <end position="219"/>
    </location>
</feature>
<evidence type="ECO:0000256" key="2">
    <source>
        <dbReference type="ARBA" id="ARBA00010735"/>
    </source>
</evidence>
<feature type="transmembrane region" description="Helical" evidence="8">
    <location>
        <begin position="53"/>
        <end position="77"/>
    </location>
</feature>
<evidence type="ECO:0000256" key="1">
    <source>
        <dbReference type="ARBA" id="ARBA00004651"/>
    </source>
</evidence>
<evidence type="ECO:0000256" key="6">
    <source>
        <dbReference type="ARBA" id="ARBA00022989"/>
    </source>
</evidence>
<proteinExistence type="inferred from homology"/>
<keyword evidence="6 8" id="KW-1133">Transmembrane helix</keyword>
<dbReference type="EMBL" id="CP091511">
    <property type="protein sequence ID" value="UOO87943.1"/>
    <property type="molecule type" value="Genomic_DNA"/>
</dbReference>
<evidence type="ECO:0000256" key="8">
    <source>
        <dbReference type="SAM" id="Phobius"/>
    </source>
</evidence>
<reference evidence="9 10" key="1">
    <citation type="journal article" date="2022" name="Res Sq">
        <title>Evolution of multicellular longitudinally dividing oral cavity symbionts (Neisseriaceae).</title>
        <authorList>
            <person name="Nyongesa S."/>
            <person name="Weber P."/>
            <person name="Bernet E."/>
            <person name="Pullido F."/>
            <person name="Nieckarz M."/>
            <person name="Delaby M."/>
            <person name="Nieves C."/>
            <person name="Viehboeck T."/>
            <person name="Krause N."/>
            <person name="Rivera-Millot A."/>
            <person name="Nakamura A."/>
            <person name="Vischer N."/>
            <person name="VanNieuwenhze M."/>
            <person name="Brun Y."/>
            <person name="Cava F."/>
            <person name="Bulgheresi S."/>
            <person name="Veyrier F."/>
        </authorList>
    </citation>
    <scope>NUCLEOTIDE SEQUENCE [LARGE SCALE GENOMIC DNA]</scope>
    <source>
        <strain evidence="9 10">SN4</strain>
    </source>
</reference>
<dbReference type="Pfam" id="PF03591">
    <property type="entry name" value="AzlC"/>
    <property type="match status" value="1"/>
</dbReference>
<evidence type="ECO:0000313" key="10">
    <source>
        <dbReference type="Proteomes" id="UP000832011"/>
    </source>
</evidence>
<evidence type="ECO:0000256" key="3">
    <source>
        <dbReference type="ARBA" id="ARBA00022448"/>
    </source>
</evidence>
<dbReference type="InterPro" id="IPR011606">
    <property type="entry name" value="Brnchd-chn_aa_trnsp_permease"/>
</dbReference>
<gene>
    <name evidence="9" type="ORF">LVJ82_10605</name>
</gene>
<accession>A0ABY4DXY0</accession>
<evidence type="ECO:0000256" key="5">
    <source>
        <dbReference type="ARBA" id="ARBA00022692"/>
    </source>
</evidence>
<protein>
    <submittedName>
        <fullName evidence="9">AzlC family ABC transporter permease</fullName>
    </submittedName>
</protein>
<dbReference type="RefSeq" id="WP_058356618.1">
    <property type="nucleotide sequence ID" value="NZ_CABKVG010000009.1"/>
</dbReference>
<sequence length="227" mass="25141">MSQQSAWKEALRLSMPVGMGYVPAAIAFGVLMSAAGLPWWWAVLLSLFLYSGAAQYAAIPMLAAGAGVAALSVNTLVINLRHIFYALPLLQQLPKRHIKRWYALFALTDESFSLLTTLPQQTAQKLFVKIVWLNQMYWVVGTVIGLGIGAGLNDLIPHLDFALTCLFVVLAYEQYQAKRVWWPCVLAVLAFSIARFVSIDYLLLLAVGLCALGILLWQLRSSKRRAA</sequence>
<dbReference type="PANTHER" id="PTHR34979:SF1">
    <property type="entry name" value="INNER MEMBRANE PROTEIN YGAZ"/>
    <property type="match status" value="1"/>
</dbReference>
<evidence type="ECO:0000313" key="9">
    <source>
        <dbReference type="EMBL" id="UOO87943.1"/>
    </source>
</evidence>
<keyword evidence="3" id="KW-0813">Transport</keyword>